<feature type="region of interest" description="Disordered" evidence="6">
    <location>
        <begin position="233"/>
        <end position="262"/>
    </location>
</feature>
<dbReference type="OrthoDB" id="5817230at2759"/>
<feature type="binding site" evidence="4">
    <location>
        <begin position="447"/>
        <end position="453"/>
    </location>
    <ligand>
        <name>GTP</name>
        <dbReference type="ChEBI" id="CHEBI:37565"/>
    </ligand>
</feature>
<keyword evidence="3" id="KW-0807">Transducer</keyword>
<dbReference type="GO" id="GO:0005737">
    <property type="term" value="C:cytoplasm"/>
    <property type="evidence" value="ECO:0007669"/>
    <property type="project" value="TreeGrafter"/>
</dbReference>
<evidence type="ECO:0000256" key="2">
    <source>
        <dbReference type="ARBA" id="ARBA00023134"/>
    </source>
</evidence>
<evidence type="ECO:0000256" key="5">
    <source>
        <dbReference type="PIRSR" id="PIRSR601019-2"/>
    </source>
</evidence>
<dbReference type="PRINTS" id="PR00318">
    <property type="entry name" value="GPROTEINA"/>
</dbReference>
<feature type="compositionally biased region" description="Polar residues" evidence="6">
    <location>
        <begin position="306"/>
        <end position="333"/>
    </location>
</feature>
<dbReference type="GO" id="GO:0001664">
    <property type="term" value="F:G protein-coupled receptor binding"/>
    <property type="evidence" value="ECO:0007669"/>
    <property type="project" value="TreeGrafter"/>
</dbReference>
<organism evidence="7 8">
    <name type="scientific">Dentipellis fragilis</name>
    <dbReference type="NCBI Taxonomy" id="205917"/>
    <lineage>
        <taxon>Eukaryota</taxon>
        <taxon>Fungi</taxon>
        <taxon>Dikarya</taxon>
        <taxon>Basidiomycota</taxon>
        <taxon>Agaricomycotina</taxon>
        <taxon>Agaricomycetes</taxon>
        <taxon>Russulales</taxon>
        <taxon>Hericiaceae</taxon>
        <taxon>Dentipellis</taxon>
    </lineage>
</organism>
<keyword evidence="8" id="KW-1185">Reference proteome</keyword>
<keyword evidence="5" id="KW-0479">Metal-binding</keyword>
<dbReference type="SMART" id="SM00275">
    <property type="entry name" value="G_alpha"/>
    <property type="match status" value="1"/>
</dbReference>
<sequence>MTTKYTPSVFANVSTESLGCDTRYAPPAPFSQCWYLCLHDPTKARETATSRPDRLSPRSRVQRVPFSHYKHCDYPGKCLGAGSCQPPSNILFMQFAPPTLVATSRHDCVHGYAQNTRRRSLSDPLARVLRPPKDETPEQRERRLADEHEAKKISDSIDQQIRIESAERKKTKADIKVLLLGQSESGKSTTLKQFQLLHNPATFSEERVSWRSVIYLNLVRSVRRILEAIAPEAEADSHDTDSESEAHSVIIVGPPPPDAEQQTTALEKYEYYSSRLQPLEELEERLMRLLSEDDEEEATHLPSGAQHPSWTALTPVRSPTAQRPSIHIDTQAQPSPLSPTLRSPLSRGSELSVRTTSNWKKAFSLNRKLKSTSPGTNELVGWWEDPDDPVHVLAKCSRPMIELWRDQWVQNKLKERRIRLEESSGFYLNEIPRITAKMYFPTNEDVLKARLKTLGVIEHAFALNHGNKKTNWKIYDVGGARNQRQAWAPYFQDVNAIIFLAPISAFDQVLDEDPSVNRLEDSLLLFRSVASNKLLGHVNLILFLNKCDLLKAKLDAGVKLNQYLLTYGDRANDYETVSRYIKQRFLLLYQQSPQNSDRDLYVHYTSVTDTRRTSTIIQNVRDIILRQNLQASHLLV</sequence>
<dbReference type="Gene3D" id="3.40.50.300">
    <property type="entry name" value="P-loop containing nucleotide triphosphate hydrolases"/>
    <property type="match status" value="2"/>
</dbReference>
<feature type="compositionally biased region" description="Low complexity" evidence="6">
    <location>
        <begin position="334"/>
        <end position="347"/>
    </location>
</feature>
<name>A0A4Y9YTU6_9AGAM</name>
<evidence type="ECO:0000313" key="7">
    <source>
        <dbReference type="EMBL" id="TFY65986.1"/>
    </source>
</evidence>
<feature type="compositionally biased region" description="Basic and acidic residues" evidence="6">
    <location>
        <begin position="235"/>
        <end position="246"/>
    </location>
</feature>
<dbReference type="EMBL" id="SEOQ01000288">
    <property type="protein sequence ID" value="TFY65986.1"/>
    <property type="molecule type" value="Genomic_DNA"/>
</dbReference>
<dbReference type="GO" id="GO:0007188">
    <property type="term" value="P:adenylate cyclase-modulating G protein-coupled receptor signaling pathway"/>
    <property type="evidence" value="ECO:0007669"/>
    <property type="project" value="TreeGrafter"/>
</dbReference>
<feature type="region of interest" description="Disordered" evidence="6">
    <location>
        <begin position="119"/>
        <end position="154"/>
    </location>
</feature>
<dbReference type="PROSITE" id="PS51882">
    <property type="entry name" value="G_ALPHA"/>
    <property type="match status" value="1"/>
</dbReference>
<reference evidence="7 8" key="1">
    <citation type="submission" date="2019-02" db="EMBL/GenBank/DDBJ databases">
        <title>Genome sequencing of the rare red list fungi Dentipellis fragilis.</title>
        <authorList>
            <person name="Buettner E."/>
            <person name="Kellner H."/>
        </authorList>
    </citation>
    <scope>NUCLEOTIDE SEQUENCE [LARGE SCALE GENOMIC DNA]</scope>
    <source>
        <strain evidence="7 8">DSM 105465</strain>
    </source>
</reference>
<dbReference type="GO" id="GO:0046872">
    <property type="term" value="F:metal ion binding"/>
    <property type="evidence" value="ECO:0007669"/>
    <property type="project" value="UniProtKB-KW"/>
</dbReference>
<dbReference type="SUPFAM" id="SSF52540">
    <property type="entry name" value="P-loop containing nucleoside triphosphate hydrolases"/>
    <property type="match status" value="1"/>
</dbReference>
<dbReference type="SUPFAM" id="SSF47895">
    <property type="entry name" value="Transducin (alpha subunit), insertion domain"/>
    <property type="match status" value="1"/>
</dbReference>
<evidence type="ECO:0000313" key="8">
    <source>
        <dbReference type="Proteomes" id="UP000298327"/>
    </source>
</evidence>
<proteinExistence type="predicted"/>
<feature type="binding site" evidence="5">
    <location>
        <position position="453"/>
    </location>
    <ligand>
        <name>Mg(2+)</name>
        <dbReference type="ChEBI" id="CHEBI:18420"/>
    </ligand>
</feature>
<dbReference type="PANTHER" id="PTHR10218:SF360">
    <property type="entry name" value="GUANINE NUCLEOTIDE-BINDING PROTEIN SUBUNIT ALPHA HOMOLOG"/>
    <property type="match status" value="1"/>
</dbReference>
<evidence type="ECO:0000256" key="6">
    <source>
        <dbReference type="SAM" id="MobiDB-lite"/>
    </source>
</evidence>
<feature type="region of interest" description="Disordered" evidence="6">
    <location>
        <begin position="293"/>
        <end position="353"/>
    </location>
</feature>
<dbReference type="AlphaFoldDB" id="A0A4Y9YTU6"/>
<dbReference type="Pfam" id="PF00503">
    <property type="entry name" value="G-alpha"/>
    <property type="match status" value="1"/>
</dbReference>
<evidence type="ECO:0008006" key="9">
    <source>
        <dbReference type="Google" id="ProtNLM"/>
    </source>
</evidence>
<dbReference type="InterPro" id="IPR011025">
    <property type="entry name" value="GproteinA_insert"/>
</dbReference>
<keyword evidence="1 4" id="KW-0547">Nucleotide-binding</keyword>
<gene>
    <name evidence="7" type="ORF">EVG20_g5098</name>
</gene>
<evidence type="ECO:0000256" key="3">
    <source>
        <dbReference type="ARBA" id="ARBA00023224"/>
    </source>
</evidence>
<dbReference type="GO" id="GO:0031683">
    <property type="term" value="F:G-protein beta/gamma-subunit complex binding"/>
    <property type="evidence" value="ECO:0007669"/>
    <property type="project" value="InterPro"/>
</dbReference>
<comment type="caution">
    <text evidence="7">The sequence shown here is derived from an EMBL/GenBank/DDBJ whole genome shotgun (WGS) entry which is preliminary data.</text>
</comment>
<keyword evidence="5" id="KW-0460">Magnesium</keyword>
<dbReference type="Proteomes" id="UP000298327">
    <property type="component" value="Unassembled WGS sequence"/>
</dbReference>
<feature type="compositionally biased region" description="Basic and acidic residues" evidence="6">
    <location>
        <begin position="131"/>
        <end position="154"/>
    </location>
</feature>
<accession>A0A4Y9YTU6</accession>
<dbReference type="InterPro" id="IPR027417">
    <property type="entry name" value="P-loop_NTPase"/>
</dbReference>
<dbReference type="GO" id="GO:0003924">
    <property type="term" value="F:GTPase activity"/>
    <property type="evidence" value="ECO:0007669"/>
    <property type="project" value="InterPro"/>
</dbReference>
<dbReference type="PANTHER" id="PTHR10218">
    <property type="entry name" value="GTP-BINDING PROTEIN ALPHA SUBUNIT"/>
    <property type="match status" value="1"/>
</dbReference>
<dbReference type="GO" id="GO:0005525">
    <property type="term" value="F:GTP binding"/>
    <property type="evidence" value="ECO:0007669"/>
    <property type="project" value="UniProtKB-KW"/>
</dbReference>
<dbReference type="GO" id="GO:0005834">
    <property type="term" value="C:heterotrimeric G-protein complex"/>
    <property type="evidence" value="ECO:0007669"/>
    <property type="project" value="TreeGrafter"/>
</dbReference>
<protein>
    <recommendedName>
        <fullName evidence="9">G-alpha-domain-containing protein</fullName>
    </recommendedName>
</protein>
<dbReference type="STRING" id="205917.A0A4Y9YTU6"/>
<dbReference type="InterPro" id="IPR001019">
    <property type="entry name" value="Gprotein_alpha_su"/>
</dbReference>
<dbReference type="FunFam" id="3.40.50.300:FF:000720">
    <property type="entry name" value="Guanine nucleotide-binding protein G(k) subunit alpha"/>
    <property type="match status" value="1"/>
</dbReference>
<keyword evidence="2 4" id="KW-0342">GTP-binding</keyword>
<evidence type="ECO:0000256" key="4">
    <source>
        <dbReference type="PIRSR" id="PIRSR601019-1"/>
    </source>
</evidence>
<dbReference type="CDD" id="cd00066">
    <property type="entry name" value="G-alpha"/>
    <property type="match status" value="1"/>
</dbReference>
<evidence type="ECO:0000256" key="1">
    <source>
        <dbReference type="ARBA" id="ARBA00022741"/>
    </source>
</evidence>
<feature type="binding site" evidence="4">
    <location>
        <begin position="545"/>
        <end position="548"/>
    </location>
    <ligand>
        <name>GTP</name>
        <dbReference type="ChEBI" id="CHEBI:37565"/>
    </ligand>
</feature>